<dbReference type="RefSeq" id="WP_379679124.1">
    <property type="nucleotide sequence ID" value="NZ_JBHLWP010000010.1"/>
</dbReference>
<evidence type="ECO:0000256" key="7">
    <source>
        <dbReference type="ARBA" id="ARBA00022777"/>
    </source>
</evidence>
<dbReference type="SMART" id="SM00387">
    <property type="entry name" value="HATPase_c"/>
    <property type="match status" value="1"/>
</dbReference>
<keyword evidence="4" id="KW-0472">Membrane</keyword>
<dbReference type="InterPro" id="IPR004358">
    <property type="entry name" value="Sig_transdc_His_kin-like_C"/>
</dbReference>
<keyword evidence="9" id="KW-0843">Virulence</keyword>
<dbReference type="Pfam" id="PF02518">
    <property type="entry name" value="HATPase_c"/>
    <property type="match status" value="1"/>
</dbReference>
<proteinExistence type="predicted"/>
<evidence type="ECO:0000256" key="10">
    <source>
        <dbReference type="SAM" id="MobiDB-lite"/>
    </source>
</evidence>
<keyword evidence="13" id="KW-0547">Nucleotide-binding</keyword>
<organism evidence="13 14">
    <name type="scientific">Massilia consociata</name>
    <dbReference type="NCBI Taxonomy" id="760117"/>
    <lineage>
        <taxon>Bacteria</taxon>
        <taxon>Pseudomonadati</taxon>
        <taxon>Pseudomonadota</taxon>
        <taxon>Betaproteobacteria</taxon>
        <taxon>Burkholderiales</taxon>
        <taxon>Oxalobacteraceae</taxon>
        <taxon>Telluria group</taxon>
        <taxon>Massilia</taxon>
    </lineage>
</organism>
<dbReference type="Gene3D" id="3.30.565.10">
    <property type="entry name" value="Histidine kinase-like ATPase, C-terminal domain"/>
    <property type="match status" value="1"/>
</dbReference>
<dbReference type="SMART" id="SM00388">
    <property type="entry name" value="HisKA"/>
    <property type="match status" value="1"/>
</dbReference>
<evidence type="ECO:0000256" key="8">
    <source>
        <dbReference type="ARBA" id="ARBA00023012"/>
    </source>
</evidence>
<keyword evidence="6" id="KW-0808">Transferase</keyword>
<dbReference type="InterPro" id="IPR005467">
    <property type="entry name" value="His_kinase_dom"/>
</dbReference>
<dbReference type="Gene3D" id="1.10.287.130">
    <property type="match status" value="1"/>
</dbReference>
<evidence type="ECO:0000256" key="4">
    <source>
        <dbReference type="ARBA" id="ARBA00022475"/>
    </source>
</evidence>
<evidence type="ECO:0000256" key="3">
    <source>
        <dbReference type="ARBA" id="ARBA00012438"/>
    </source>
</evidence>
<dbReference type="PROSITE" id="PS50113">
    <property type="entry name" value="PAC"/>
    <property type="match status" value="1"/>
</dbReference>
<evidence type="ECO:0000259" key="12">
    <source>
        <dbReference type="PROSITE" id="PS50113"/>
    </source>
</evidence>
<keyword evidence="7" id="KW-0418">Kinase</keyword>
<name>A0ABV6FGB1_9BURK</name>
<comment type="caution">
    <text evidence="13">The sequence shown here is derived from an EMBL/GenBank/DDBJ whole genome shotgun (WGS) entry which is preliminary data.</text>
</comment>
<feature type="domain" description="Histidine kinase" evidence="11">
    <location>
        <begin position="162"/>
        <end position="375"/>
    </location>
</feature>
<keyword evidence="14" id="KW-1185">Reference proteome</keyword>
<dbReference type="Proteomes" id="UP001589773">
    <property type="component" value="Unassembled WGS sequence"/>
</dbReference>
<evidence type="ECO:0000256" key="9">
    <source>
        <dbReference type="ARBA" id="ARBA00023026"/>
    </source>
</evidence>
<evidence type="ECO:0000259" key="11">
    <source>
        <dbReference type="PROSITE" id="PS50109"/>
    </source>
</evidence>
<dbReference type="PRINTS" id="PR00344">
    <property type="entry name" value="BCTRLSENSOR"/>
</dbReference>
<keyword evidence="5" id="KW-0597">Phosphoprotein</keyword>
<protein>
    <recommendedName>
        <fullName evidence="3">histidine kinase</fullName>
        <ecNumber evidence="3">2.7.13.3</ecNumber>
    </recommendedName>
</protein>
<dbReference type="InterPro" id="IPR036097">
    <property type="entry name" value="HisK_dim/P_sf"/>
</dbReference>
<evidence type="ECO:0000256" key="2">
    <source>
        <dbReference type="ARBA" id="ARBA00004651"/>
    </source>
</evidence>
<dbReference type="SUPFAM" id="SSF55874">
    <property type="entry name" value="ATPase domain of HSP90 chaperone/DNA topoisomerase II/histidine kinase"/>
    <property type="match status" value="1"/>
</dbReference>
<feature type="region of interest" description="Disordered" evidence="10">
    <location>
        <begin position="1"/>
        <end position="23"/>
    </location>
</feature>
<keyword evidence="8" id="KW-0902">Two-component regulatory system</keyword>
<reference evidence="13 14" key="1">
    <citation type="submission" date="2024-09" db="EMBL/GenBank/DDBJ databases">
        <authorList>
            <person name="Sun Q."/>
            <person name="Mori K."/>
        </authorList>
    </citation>
    <scope>NUCLEOTIDE SEQUENCE [LARGE SCALE GENOMIC DNA]</scope>
    <source>
        <strain evidence="13 14">CCM 7792</strain>
    </source>
</reference>
<dbReference type="PANTHER" id="PTHR44936:SF9">
    <property type="entry name" value="SENSOR PROTEIN CREC"/>
    <property type="match status" value="1"/>
</dbReference>
<accession>A0ABV6FGB1</accession>
<feature type="domain" description="PAC" evidence="12">
    <location>
        <begin position="107"/>
        <end position="158"/>
    </location>
</feature>
<dbReference type="InterPro" id="IPR003661">
    <property type="entry name" value="HisK_dim/P_dom"/>
</dbReference>
<evidence type="ECO:0000313" key="13">
    <source>
        <dbReference type="EMBL" id="MFC0252362.1"/>
    </source>
</evidence>
<dbReference type="EMBL" id="JBHLWP010000010">
    <property type="protein sequence ID" value="MFC0252362.1"/>
    <property type="molecule type" value="Genomic_DNA"/>
</dbReference>
<dbReference type="CDD" id="cd00082">
    <property type="entry name" value="HisKA"/>
    <property type="match status" value="1"/>
</dbReference>
<evidence type="ECO:0000256" key="1">
    <source>
        <dbReference type="ARBA" id="ARBA00000085"/>
    </source>
</evidence>
<evidence type="ECO:0000256" key="6">
    <source>
        <dbReference type="ARBA" id="ARBA00022679"/>
    </source>
</evidence>
<dbReference type="Gene3D" id="3.30.450.20">
    <property type="entry name" value="PAS domain"/>
    <property type="match status" value="1"/>
</dbReference>
<dbReference type="CDD" id="cd00075">
    <property type="entry name" value="HATPase"/>
    <property type="match status" value="1"/>
</dbReference>
<dbReference type="InterPro" id="IPR003594">
    <property type="entry name" value="HATPase_dom"/>
</dbReference>
<dbReference type="InterPro" id="IPR036890">
    <property type="entry name" value="HATPase_C_sf"/>
</dbReference>
<dbReference type="PROSITE" id="PS50109">
    <property type="entry name" value="HIS_KIN"/>
    <property type="match status" value="1"/>
</dbReference>
<dbReference type="InterPro" id="IPR000700">
    <property type="entry name" value="PAS-assoc_C"/>
</dbReference>
<dbReference type="PANTHER" id="PTHR44936">
    <property type="entry name" value="SENSOR PROTEIN CREC"/>
    <property type="match status" value="1"/>
</dbReference>
<comment type="catalytic activity">
    <reaction evidence="1">
        <text>ATP + protein L-histidine = ADP + protein N-phospho-L-histidine.</text>
        <dbReference type="EC" id="2.7.13.3"/>
    </reaction>
</comment>
<dbReference type="EC" id="2.7.13.3" evidence="3"/>
<keyword evidence="4" id="KW-1003">Cell membrane</keyword>
<sequence>MTRSTAASTSAPDGPQGIGADMHGIGHQFRTIAELAGDTAFSIDLPARTLRYVSPAFSALLGQPAGALQQAIAGSGTDATHAELAPLGMVLAAACADSAAGTPGARSVCEVDVHNADGHPIALQVISTVVRNADGSASLVGLLRDLTPQRALLADQRRFASMLNHEFRTPLATIDGAIQRLESTAASHGADEPTRQRYRKIAVAVDRLIAMLDEYLSPDRMAAIGKARQPNTIAPAELLDAGAKQVRDAGREATVEATELPQTLRGEPEGLRLALKVLVDNALLFSPSGTRVALGARRSGSGVEFTVRDAGGGVPPEDAERIFDKGYRGRNAEGLPGSGLGLYMARSIVDVHGGMLRLGAQDGGAEFRLWLPALDGGGQQRLASSGVSSDNRNDH</sequence>
<gene>
    <name evidence="13" type="ORF">ACFFJK_10715</name>
</gene>
<evidence type="ECO:0000313" key="14">
    <source>
        <dbReference type="Proteomes" id="UP001589773"/>
    </source>
</evidence>
<dbReference type="Pfam" id="PF00512">
    <property type="entry name" value="HisKA"/>
    <property type="match status" value="1"/>
</dbReference>
<dbReference type="InterPro" id="IPR035965">
    <property type="entry name" value="PAS-like_dom_sf"/>
</dbReference>
<comment type="subcellular location">
    <subcellularLocation>
        <location evidence="2">Cell membrane</location>
        <topology evidence="2">Multi-pass membrane protein</topology>
    </subcellularLocation>
</comment>
<dbReference type="InterPro" id="IPR050980">
    <property type="entry name" value="2C_sensor_his_kinase"/>
</dbReference>
<evidence type="ECO:0000256" key="5">
    <source>
        <dbReference type="ARBA" id="ARBA00022553"/>
    </source>
</evidence>
<dbReference type="GO" id="GO:0005524">
    <property type="term" value="F:ATP binding"/>
    <property type="evidence" value="ECO:0007669"/>
    <property type="project" value="UniProtKB-KW"/>
</dbReference>
<keyword evidence="13" id="KW-0067">ATP-binding</keyword>
<dbReference type="SUPFAM" id="SSF55785">
    <property type="entry name" value="PYP-like sensor domain (PAS domain)"/>
    <property type="match status" value="1"/>
</dbReference>
<feature type="compositionally biased region" description="Polar residues" evidence="10">
    <location>
        <begin position="1"/>
        <end position="11"/>
    </location>
</feature>
<dbReference type="SUPFAM" id="SSF47384">
    <property type="entry name" value="Homodimeric domain of signal transducing histidine kinase"/>
    <property type="match status" value="1"/>
</dbReference>